<evidence type="ECO:0000313" key="2">
    <source>
        <dbReference type="EMBL" id="PJA84807.1"/>
    </source>
</evidence>
<dbReference type="GO" id="GO:0006614">
    <property type="term" value="P:SRP-dependent cotranslational protein targeting to membrane"/>
    <property type="evidence" value="ECO:0007669"/>
    <property type="project" value="InterPro"/>
</dbReference>
<dbReference type="Proteomes" id="UP000231034">
    <property type="component" value="Unassembled WGS sequence"/>
</dbReference>
<dbReference type="InterPro" id="IPR036225">
    <property type="entry name" value="SRP/SRP_N"/>
</dbReference>
<evidence type="ECO:0000259" key="1">
    <source>
        <dbReference type="Pfam" id="PF02881"/>
    </source>
</evidence>
<dbReference type="InterPro" id="IPR042101">
    <property type="entry name" value="SRP54_N_sf"/>
</dbReference>
<evidence type="ECO:0000313" key="3">
    <source>
        <dbReference type="Proteomes" id="UP000231034"/>
    </source>
</evidence>
<dbReference type="Pfam" id="PF02881">
    <property type="entry name" value="SRP54_N"/>
    <property type="match status" value="1"/>
</dbReference>
<sequence length="68" mass="7754">MVKLVTQPKNITTIVRKEVIDVIREVLSDPDIGLELTQGFIKRLKKSVKEKEVGKTTPLSEVFKRYGI</sequence>
<dbReference type="InterPro" id="IPR013822">
    <property type="entry name" value="Signal_recog_particl_SRP54_hlx"/>
</dbReference>
<accession>A0A2M7Z5M7</accession>
<comment type="caution">
    <text evidence="2">The sequence shown here is derived from an EMBL/GenBank/DDBJ whole genome shotgun (WGS) entry which is preliminary data.</text>
</comment>
<gene>
    <name evidence="2" type="ORF">CO145_00545</name>
</gene>
<feature type="domain" description="Signal recognition particle SRP54 helical bundle" evidence="1">
    <location>
        <begin position="8"/>
        <end position="61"/>
    </location>
</feature>
<dbReference type="AlphaFoldDB" id="A0A2M7Z5M7"/>
<proteinExistence type="predicted"/>
<organism evidence="2 3">
    <name type="scientific">Candidatus Nealsonbacteria bacterium CG_4_9_14_3_um_filter_37_13</name>
    <dbReference type="NCBI Taxonomy" id="1974695"/>
    <lineage>
        <taxon>Bacteria</taxon>
        <taxon>Candidatus Nealsoniibacteriota</taxon>
    </lineage>
</organism>
<reference evidence="3" key="1">
    <citation type="submission" date="2017-09" db="EMBL/GenBank/DDBJ databases">
        <title>Depth-based differentiation of microbial function through sediment-hosted aquifers and enrichment of novel symbionts in the deep terrestrial subsurface.</title>
        <authorList>
            <person name="Probst A.J."/>
            <person name="Ladd B."/>
            <person name="Jarett J.K."/>
            <person name="Geller-Mcgrath D.E."/>
            <person name="Sieber C.M.K."/>
            <person name="Emerson J.B."/>
            <person name="Anantharaman K."/>
            <person name="Thomas B.C."/>
            <person name="Malmstrom R."/>
            <person name="Stieglmeier M."/>
            <person name="Klingl A."/>
            <person name="Woyke T."/>
            <person name="Ryan C.M."/>
            <person name="Banfield J.F."/>
        </authorList>
    </citation>
    <scope>NUCLEOTIDE SEQUENCE [LARGE SCALE GENOMIC DNA]</scope>
</reference>
<dbReference type="EMBL" id="PFVR01000015">
    <property type="protein sequence ID" value="PJA84807.1"/>
    <property type="molecule type" value="Genomic_DNA"/>
</dbReference>
<protein>
    <recommendedName>
        <fullName evidence="1">Signal recognition particle SRP54 helical bundle domain-containing protein</fullName>
    </recommendedName>
</protein>
<name>A0A2M7Z5M7_9BACT</name>
<dbReference type="SUPFAM" id="SSF47364">
    <property type="entry name" value="Domain of the SRP/SRP receptor G-proteins"/>
    <property type="match status" value="1"/>
</dbReference>
<dbReference type="Gene3D" id="1.20.120.140">
    <property type="entry name" value="Signal recognition particle SRP54, nucleotide-binding domain"/>
    <property type="match status" value="1"/>
</dbReference>
<dbReference type="GO" id="GO:0005525">
    <property type="term" value="F:GTP binding"/>
    <property type="evidence" value="ECO:0007669"/>
    <property type="project" value="InterPro"/>
</dbReference>